<feature type="compositionally biased region" description="Gly residues" evidence="9">
    <location>
        <begin position="250"/>
        <end position="269"/>
    </location>
</feature>
<dbReference type="Proteomes" id="UP001412067">
    <property type="component" value="Unassembled WGS sequence"/>
</dbReference>
<comment type="subunit">
    <text evidence="2">Homotrimer.</text>
</comment>
<keyword evidence="5" id="KW-0238">DNA-binding</keyword>
<evidence type="ECO:0000256" key="5">
    <source>
        <dbReference type="ARBA" id="ARBA00023125"/>
    </source>
</evidence>
<feature type="region of interest" description="Disordered" evidence="9">
    <location>
        <begin position="240"/>
        <end position="269"/>
    </location>
</feature>
<accession>A0ABR2LIQ4</accession>
<feature type="coiled-coil region" evidence="8">
    <location>
        <begin position="148"/>
        <end position="182"/>
    </location>
</feature>
<evidence type="ECO:0000256" key="1">
    <source>
        <dbReference type="ARBA" id="ARBA00004123"/>
    </source>
</evidence>
<gene>
    <name evidence="11" type="primary">HSFB1</name>
    <name evidence="11" type="ORF">KSP40_PGU022247</name>
</gene>
<keyword evidence="8" id="KW-0175">Coiled coil</keyword>
<evidence type="ECO:0000256" key="6">
    <source>
        <dbReference type="ARBA" id="ARBA00023242"/>
    </source>
</evidence>
<dbReference type="PANTHER" id="PTHR10015">
    <property type="entry name" value="HEAT SHOCK TRANSCRIPTION FACTOR"/>
    <property type="match status" value="1"/>
</dbReference>
<evidence type="ECO:0000313" key="11">
    <source>
        <dbReference type="EMBL" id="KAK8942038.1"/>
    </source>
</evidence>
<dbReference type="PROSITE" id="PS00434">
    <property type="entry name" value="HSF_DOMAIN"/>
    <property type="match status" value="1"/>
</dbReference>
<feature type="region of interest" description="Disordered" evidence="9">
    <location>
        <begin position="117"/>
        <end position="147"/>
    </location>
</feature>
<dbReference type="PANTHER" id="PTHR10015:SF285">
    <property type="entry name" value="HEAT STRESS TRANSCRIPTION FACTOR B-3"/>
    <property type="match status" value="1"/>
</dbReference>
<keyword evidence="4" id="KW-0346">Stress response</keyword>
<protein>
    <submittedName>
        <fullName evidence="11">Heat stress transcription factor B-1</fullName>
    </submittedName>
</protein>
<dbReference type="SUPFAM" id="SSF46785">
    <property type="entry name" value="Winged helix' DNA-binding domain"/>
    <property type="match status" value="1"/>
</dbReference>
<sequence length="269" mass="30067">MGTAAARQQKQREGSGQGAGAPPFLVKTHEMVEERATDEVISWGEKGVSFIVWKPVEFARDLLPFHFKHNNFSSFVRQLNTYGFHKVVPDRWEFANDNFRRGYPALLSEIRRRKARPSTAPFPRPAAVPSAEVHSSSITSSPPPPPRLHLLSSENKKLRRDNKALSLELENAKRHYDELLGLLSNYVEVCRLDLSCLMRGVKGEENVVAGEETDDEEEREKNQASMKLFGVLMKENRADGRKRKRRRCDGGGGMTAVGESGGGVTDCGC</sequence>
<organism evidence="11 12">
    <name type="scientific">Platanthera guangdongensis</name>
    <dbReference type="NCBI Taxonomy" id="2320717"/>
    <lineage>
        <taxon>Eukaryota</taxon>
        <taxon>Viridiplantae</taxon>
        <taxon>Streptophyta</taxon>
        <taxon>Embryophyta</taxon>
        <taxon>Tracheophyta</taxon>
        <taxon>Spermatophyta</taxon>
        <taxon>Magnoliopsida</taxon>
        <taxon>Liliopsida</taxon>
        <taxon>Asparagales</taxon>
        <taxon>Orchidaceae</taxon>
        <taxon>Orchidoideae</taxon>
        <taxon>Orchideae</taxon>
        <taxon>Orchidinae</taxon>
        <taxon>Platanthera</taxon>
    </lineage>
</organism>
<comment type="caution">
    <text evidence="11">The sequence shown here is derived from an EMBL/GenBank/DDBJ whole genome shotgun (WGS) entry which is preliminary data.</text>
</comment>
<dbReference type="PRINTS" id="PR00056">
    <property type="entry name" value="HSFDOMAIN"/>
</dbReference>
<comment type="subcellular location">
    <subcellularLocation>
        <location evidence="1">Nucleus</location>
    </subcellularLocation>
</comment>
<evidence type="ECO:0000256" key="4">
    <source>
        <dbReference type="ARBA" id="ARBA00023016"/>
    </source>
</evidence>
<evidence type="ECO:0000256" key="9">
    <source>
        <dbReference type="SAM" id="MobiDB-lite"/>
    </source>
</evidence>
<dbReference type="Gene3D" id="1.10.10.10">
    <property type="entry name" value="Winged helix-like DNA-binding domain superfamily/Winged helix DNA-binding domain"/>
    <property type="match status" value="1"/>
</dbReference>
<proteinExistence type="inferred from homology"/>
<evidence type="ECO:0000313" key="12">
    <source>
        <dbReference type="Proteomes" id="UP001412067"/>
    </source>
</evidence>
<feature type="region of interest" description="Disordered" evidence="9">
    <location>
        <begin position="1"/>
        <end position="23"/>
    </location>
</feature>
<evidence type="ECO:0000256" key="2">
    <source>
        <dbReference type="ARBA" id="ARBA00011233"/>
    </source>
</evidence>
<dbReference type="InterPro" id="IPR000232">
    <property type="entry name" value="HSF_DNA-bd"/>
</dbReference>
<keyword evidence="12" id="KW-1185">Reference proteome</keyword>
<dbReference type="InterPro" id="IPR036390">
    <property type="entry name" value="WH_DNA-bd_sf"/>
</dbReference>
<name>A0ABR2LIQ4_9ASPA</name>
<evidence type="ECO:0000256" key="7">
    <source>
        <dbReference type="RuleBase" id="RU004020"/>
    </source>
</evidence>
<dbReference type="SMART" id="SM00415">
    <property type="entry name" value="HSF"/>
    <property type="match status" value="1"/>
</dbReference>
<dbReference type="Pfam" id="PF00447">
    <property type="entry name" value="HSF_DNA-bind"/>
    <property type="match status" value="1"/>
</dbReference>
<feature type="domain" description="HSF-type DNA-binding" evidence="10">
    <location>
        <begin position="63"/>
        <end position="87"/>
    </location>
</feature>
<evidence type="ECO:0000259" key="10">
    <source>
        <dbReference type="PROSITE" id="PS00434"/>
    </source>
</evidence>
<reference evidence="11 12" key="1">
    <citation type="journal article" date="2022" name="Nat. Plants">
        <title>Genomes of leafy and leafless Platanthera orchids illuminate the evolution of mycoheterotrophy.</title>
        <authorList>
            <person name="Li M.H."/>
            <person name="Liu K.W."/>
            <person name="Li Z."/>
            <person name="Lu H.C."/>
            <person name="Ye Q.L."/>
            <person name="Zhang D."/>
            <person name="Wang J.Y."/>
            <person name="Li Y.F."/>
            <person name="Zhong Z.M."/>
            <person name="Liu X."/>
            <person name="Yu X."/>
            <person name="Liu D.K."/>
            <person name="Tu X.D."/>
            <person name="Liu B."/>
            <person name="Hao Y."/>
            <person name="Liao X.Y."/>
            <person name="Jiang Y.T."/>
            <person name="Sun W.H."/>
            <person name="Chen J."/>
            <person name="Chen Y.Q."/>
            <person name="Ai Y."/>
            <person name="Zhai J.W."/>
            <person name="Wu S.S."/>
            <person name="Zhou Z."/>
            <person name="Hsiao Y.Y."/>
            <person name="Wu W.L."/>
            <person name="Chen Y.Y."/>
            <person name="Lin Y.F."/>
            <person name="Hsu J.L."/>
            <person name="Li C.Y."/>
            <person name="Wang Z.W."/>
            <person name="Zhao X."/>
            <person name="Zhong W.Y."/>
            <person name="Ma X.K."/>
            <person name="Ma L."/>
            <person name="Huang J."/>
            <person name="Chen G.Z."/>
            <person name="Huang M.Z."/>
            <person name="Huang L."/>
            <person name="Peng D.H."/>
            <person name="Luo Y.B."/>
            <person name="Zou S.Q."/>
            <person name="Chen S.P."/>
            <person name="Lan S."/>
            <person name="Tsai W.C."/>
            <person name="Van de Peer Y."/>
            <person name="Liu Z.J."/>
        </authorList>
    </citation>
    <scope>NUCLEOTIDE SEQUENCE [LARGE SCALE GENOMIC DNA]</scope>
    <source>
        <strain evidence="11">Lor288</strain>
    </source>
</reference>
<dbReference type="EMBL" id="JBBWWR010000019">
    <property type="protein sequence ID" value="KAK8942038.1"/>
    <property type="molecule type" value="Genomic_DNA"/>
</dbReference>
<keyword evidence="3" id="KW-0597">Phosphoprotein</keyword>
<dbReference type="InterPro" id="IPR036388">
    <property type="entry name" value="WH-like_DNA-bd_sf"/>
</dbReference>
<evidence type="ECO:0000256" key="3">
    <source>
        <dbReference type="ARBA" id="ARBA00022553"/>
    </source>
</evidence>
<comment type="similarity">
    <text evidence="7">Belongs to the HSF family.</text>
</comment>
<evidence type="ECO:0000256" key="8">
    <source>
        <dbReference type="SAM" id="Coils"/>
    </source>
</evidence>
<keyword evidence="6" id="KW-0539">Nucleus</keyword>